<protein>
    <submittedName>
        <fullName evidence="1">Uncharacterized protein</fullName>
    </submittedName>
</protein>
<dbReference type="AlphaFoldDB" id="A0A8J7WI42"/>
<comment type="caution">
    <text evidence="1">The sequence shown here is derived from an EMBL/GenBank/DDBJ whole genome shotgun (WGS) entry which is preliminary data.</text>
</comment>
<name>A0A8J7WI42_9ACTN</name>
<dbReference type="Proteomes" id="UP000677913">
    <property type="component" value="Unassembled WGS sequence"/>
</dbReference>
<proteinExistence type="predicted"/>
<reference evidence="1" key="1">
    <citation type="submission" date="2021-04" db="EMBL/GenBank/DDBJ databases">
        <title>Genome based classification of Actinospica acidithermotolerans sp. nov., an actinobacterium isolated from an Indonesian hot spring.</title>
        <authorList>
            <person name="Kusuma A.B."/>
            <person name="Putra K.E."/>
            <person name="Nafisah S."/>
            <person name="Loh J."/>
            <person name="Nouioui I."/>
            <person name="Goodfellow M."/>
        </authorList>
    </citation>
    <scope>NUCLEOTIDE SEQUENCE</scope>
    <source>
        <strain evidence="1">DSM 45618</strain>
    </source>
</reference>
<organism evidence="1 2">
    <name type="scientific">Actinocrinis puniceicyclus</name>
    <dbReference type="NCBI Taxonomy" id="977794"/>
    <lineage>
        <taxon>Bacteria</taxon>
        <taxon>Bacillati</taxon>
        <taxon>Actinomycetota</taxon>
        <taxon>Actinomycetes</taxon>
        <taxon>Catenulisporales</taxon>
        <taxon>Actinospicaceae</taxon>
        <taxon>Actinocrinis</taxon>
    </lineage>
</organism>
<evidence type="ECO:0000313" key="2">
    <source>
        <dbReference type="Proteomes" id="UP000677913"/>
    </source>
</evidence>
<gene>
    <name evidence="1" type="ORF">KGA66_06000</name>
</gene>
<dbReference type="EMBL" id="JAGSXH010000013">
    <property type="protein sequence ID" value="MBS2962591.1"/>
    <property type="molecule type" value="Genomic_DNA"/>
</dbReference>
<accession>A0A8J7WI42</accession>
<keyword evidence="2" id="KW-1185">Reference proteome</keyword>
<dbReference type="RefSeq" id="WP_211465421.1">
    <property type="nucleotide sequence ID" value="NZ_JAGSXH010000013.1"/>
</dbReference>
<evidence type="ECO:0000313" key="1">
    <source>
        <dbReference type="EMBL" id="MBS2962591.1"/>
    </source>
</evidence>
<sequence length="257" mass="26439">MPSATNGIADHLDPGGLNRRLADLERQVRELRAAKRLEAATVGDGGLNVAAEGSLNVIDEYGNYLMTLGKVTEPISGATQYAFLINRQNPDGTPGQLAFSVYSPLGAPPQTAGLYDAAGNTLWTDDGVAAQGIGRPYLSFPWAPDAASLWPSTAAGAWTNLLVAQVPKQQPRLLVAGAATTPSGVTGQLRLWDYVNGVQIGSTVTVSSAPGGATWAIGPAAIGGNHLDTLQLQLQGQITGGAGALAATVYTSYGLQS</sequence>